<dbReference type="InterPro" id="IPR009097">
    <property type="entry name" value="Cyclic_Pdiesterase"/>
</dbReference>
<accession>A0A239B4I0</accession>
<dbReference type="AlphaFoldDB" id="A0A239B4I0"/>
<dbReference type="SUPFAM" id="SSF55144">
    <property type="entry name" value="LigT-like"/>
    <property type="match status" value="1"/>
</dbReference>
<gene>
    <name evidence="1" type="ORF">SAMN06265355_109373</name>
</gene>
<organism evidence="1 2">
    <name type="scientific">Actinomadura mexicana</name>
    <dbReference type="NCBI Taxonomy" id="134959"/>
    <lineage>
        <taxon>Bacteria</taxon>
        <taxon>Bacillati</taxon>
        <taxon>Actinomycetota</taxon>
        <taxon>Actinomycetes</taxon>
        <taxon>Streptosporangiales</taxon>
        <taxon>Thermomonosporaceae</taxon>
        <taxon>Actinomadura</taxon>
    </lineage>
</organism>
<name>A0A239B4I0_9ACTN</name>
<dbReference type="Proteomes" id="UP000198420">
    <property type="component" value="Unassembled WGS sequence"/>
</dbReference>
<keyword evidence="1" id="KW-0436">Ligase</keyword>
<sequence length="207" mass="23037">MDPMPERMSDHWWWLPGMRPGRRMLLWHVLLDRQPEVFDLVRRYQDKLAGVDGLDLIPAEWLHMTTQIVGFEDEISGERVEALTASAARRLAPLEPIEVEVGRPWVHSEGVALGVRPARGLDPVRQALRQAAAETVGVHPLDGEPDWTPHVSVAYSNADGPSAPIVHALGPRPEPVPLRVAAAHLVGQVRDGHLYRWERLAEAALDG</sequence>
<proteinExistence type="predicted"/>
<dbReference type="GO" id="GO:0016874">
    <property type="term" value="F:ligase activity"/>
    <property type="evidence" value="ECO:0007669"/>
    <property type="project" value="UniProtKB-KW"/>
</dbReference>
<keyword evidence="2" id="KW-1185">Reference proteome</keyword>
<dbReference type="EMBL" id="FZNP01000009">
    <property type="protein sequence ID" value="SNS02113.1"/>
    <property type="molecule type" value="Genomic_DNA"/>
</dbReference>
<evidence type="ECO:0000313" key="1">
    <source>
        <dbReference type="EMBL" id="SNS02113.1"/>
    </source>
</evidence>
<reference evidence="2" key="1">
    <citation type="submission" date="2017-06" db="EMBL/GenBank/DDBJ databases">
        <authorList>
            <person name="Varghese N."/>
            <person name="Submissions S."/>
        </authorList>
    </citation>
    <scope>NUCLEOTIDE SEQUENCE [LARGE SCALE GENOMIC DNA]</scope>
    <source>
        <strain evidence="2">DSM 44485</strain>
    </source>
</reference>
<evidence type="ECO:0000313" key="2">
    <source>
        <dbReference type="Proteomes" id="UP000198420"/>
    </source>
</evidence>
<dbReference type="Pfam" id="PF13563">
    <property type="entry name" value="2_5_RNA_ligase2"/>
    <property type="match status" value="1"/>
</dbReference>
<protein>
    <submittedName>
        <fullName evidence="1">2'-5' RNA ligase superfamily protein</fullName>
    </submittedName>
</protein>
<dbReference type="Gene3D" id="3.90.1140.10">
    <property type="entry name" value="Cyclic phosphodiesterase"/>
    <property type="match status" value="1"/>
</dbReference>